<reference evidence="2 3" key="1">
    <citation type="journal article" date="2021" name="Nat. Commun.">
        <title>Genetic determinants of endophytism in the Arabidopsis root mycobiome.</title>
        <authorList>
            <person name="Mesny F."/>
            <person name="Miyauchi S."/>
            <person name="Thiergart T."/>
            <person name="Pickel B."/>
            <person name="Atanasova L."/>
            <person name="Karlsson M."/>
            <person name="Huettel B."/>
            <person name="Barry K.W."/>
            <person name="Haridas S."/>
            <person name="Chen C."/>
            <person name="Bauer D."/>
            <person name="Andreopoulos W."/>
            <person name="Pangilinan J."/>
            <person name="LaButti K."/>
            <person name="Riley R."/>
            <person name="Lipzen A."/>
            <person name="Clum A."/>
            <person name="Drula E."/>
            <person name="Henrissat B."/>
            <person name="Kohler A."/>
            <person name="Grigoriev I.V."/>
            <person name="Martin F.M."/>
            <person name="Hacquard S."/>
        </authorList>
    </citation>
    <scope>NUCLEOTIDE SEQUENCE [LARGE SCALE GENOMIC DNA]</scope>
    <source>
        <strain evidence="2 3">MPI-SDFR-AT-0080</strain>
    </source>
</reference>
<evidence type="ECO:0000313" key="2">
    <source>
        <dbReference type="EMBL" id="KAH7053252.1"/>
    </source>
</evidence>
<dbReference type="EMBL" id="JAGTJR010000010">
    <property type="protein sequence ID" value="KAH7053252.1"/>
    <property type="molecule type" value="Genomic_DNA"/>
</dbReference>
<accession>A0ABQ8GEL4</accession>
<evidence type="ECO:0000313" key="3">
    <source>
        <dbReference type="Proteomes" id="UP000774617"/>
    </source>
</evidence>
<name>A0ABQ8GEL4_9PEZI</name>
<sequence>MSSTAAVSTSRFLAHNAPALLQWTTVDRRDKYLSYQVPTQSYRVTAQIARIEKKAVKGKEVCEDTRIFTSKVNSLNKSADIVVLRLVLKKPAVITGPARTTNLTPKTGTAGRILQALGSISLATNILLYLPRNSNLSRQADVLCEQASSGSLRPSAEGRALSILYCGSSGIDVTALLAGPGLSRGEAEVREKYNDDESIEAPPSYDQLPPHKPPPQSNEGLVPSPHTTLPRPTRKRKRLPQSLEQDITVQIPSLWQDRISRLEFELAVLRGQVATREAAGSPTEVASTEDRLDRFEDDLRSMRSDLDRL</sequence>
<organism evidence="2 3">
    <name type="scientific">Macrophomina phaseolina</name>
    <dbReference type="NCBI Taxonomy" id="35725"/>
    <lineage>
        <taxon>Eukaryota</taxon>
        <taxon>Fungi</taxon>
        <taxon>Dikarya</taxon>
        <taxon>Ascomycota</taxon>
        <taxon>Pezizomycotina</taxon>
        <taxon>Dothideomycetes</taxon>
        <taxon>Dothideomycetes incertae sedis</taxon>
        <taxon>Botryosphaeriales</taxon>
        <taxon>Botryosphaeriaceae</taxon>
        <taxon>Macrophomina</taxon>
    </lineage>
</organism>
<gene>
    <name evidence="2" type="ORF">B0J12DRAFT_698455</name>
</gene>
<evidence type="ECO:0000256" key="1">
    <source>
        <dbReference type="SAM" id="MobiDB-lite"/>
    </source>
</evidence>
<protein>
    <submittedName>
        <fullName evidence="2">Uncharacterized protein</fullName>
    </submittedName>
</protein>
<proteinExistence type="predicted"/>
<keyword evidence="3" id="KW-1185">Reference proteome</keyword>
<dbReference type="Proteomes" id="UP000774617">
    <property type="component" value="Unassembled WGS sequence"/>
</dbReference>
<comment type="caution">
    <text evidence="2">The sequence shown here is derived from an EMBL/GenBank/DDBJ whole genome shotgun (WGS) entry which is preliminary data.</text>
</comment>
<feature type="region of interest" description="Disordered" evidence="1">
    <location>
        <begin position="193"/>
        <end position="243"/>
    </location>
</feature>